<feature type="compositionally biased region" description="Gly residues" evidence="1">
    <location>
        <begin position="1"/>
        <end position="14"/>
    </location>
</feature>
<name>A0A0E0PVC4_ORYRU</name>
<dbReference type="EnsemblPlants" id="ORUFI06G08340.1">
    <property type="protein sequence ID" value="ORUFI06G08340.1"/>
    <property type="gene ID" value="ORUFI06G08340"/>
</dbReference>
<dbReference type="Proteomes" id="UP000008022">
    <property type="component" value="Unassembled WGS sequence"/>
</dbReference>
<organism evidence="2 3">
    <name type="scientific">Oryza rufipogon</name>
    <name type="common">Brownbeard rice</name>
    <name type="synonym">Asian wild rice</name>
    <dbReference type="NCBI Taxonomy" id="4529"/>
    <lineage>
        <taxon>Eukaryota</taxon>
        <taxon>Viridiplantae</taxon>
        <taxon>Streptophyta</taxon>
        <taxon>Embryophyta</taxon>
        <taxon>Tracheophyta</taxon>
        <taxon>Spermatophyta</taxon>
        <taxon>Magnoliopsida</taxon>
        <taxon>Liliopsida</taxon>
        <taxon>Poales</taxon>
        <taxon>Poaceae</taxon>
        <taxon>BOP clade</taxon>
        <taxon>Oryzoideae</taxon>
        <taxon>Oryzeae</taxon>
        <taxon>Oryzinae</taxon>
        <taxon>Oryza</taxon>
    </lineage>
</organism>
<accession>A0A0E0PVC4</accession>
<evidence type="ECO:0000313" key="2">
    <source>
        <dbReference type="EnsemblPlants" id="ORUFI06G08340.1"/>
    </source>
</evidence>
<reference evidence="2" key="2">
    <citation type="submission" date="2015-06" db="UniProtKB">
        <authorList>
            <consortium name="EnsemblPlants"/>
        </authorList>
    </citation>
    <scope>IDENTIFICATION</scope>
</reference>
<dbReference type="Gramene" id="ORUFI06G08340.1">
    <property type="protein sequence ID" value="ORUFI06G08340.1"/>
    <property type="gene ID" value="ORUFI06G08340"/>
</dbReference>
<dbReference type="HOGENOM" id="CLU_2100943_0_0_1"/>
<reference evidence="3" key="1">
    <citation type="submission" date="2013-06" db="EMBL/GenBank/DDBJ databases">
        <authorList>
            <person name="Zhao Q."/>
        </authorList>
    </citation>
    <scope>NUCLEOTIDE SEQUENCE</scope>
    <source>
        <strain evidence="3">cv. W1943</strain>
    </source>
</reference>
<sequence>MARGGATRGDGGGHGSRRRRSCRWVRCGLRCTKAGRRGTPVQWSHMSAEVERWWSFAARGFAGGERRVKTQPGLDRAGNDDARSVMPLLRTLSCRHLIPHAWMPGESPDCNPVIFLLLYQ</sequence>
<evidence type="ECO:0000313" key="3">
    <source>
        <dbReference type="Proteomes" id="UP000008022"/>
    </source>
</evidence>
<evidence type="ECO:0000256" key="1">
    <source>
        <dbReference type="SAM" id="MobiDB-lite"/>
    </source>
</evidence>
<feature type="region of interest" description="Disordered" evidence="1">
    <location>
        <begin position="1"/>
        <end position="20"/>
    </location>
</feature>
<proteinExistence type="predicted"/>
<protein>
    <submittedName>
        <fullName evidence="2">Uncharacterized protein</fullName>
    </submittedName>
</protein>
<keyword evidence="3" id="KW-1185">Reference proteome</keyword>
<dbReference type="AlphaFoldDB" id="A0A0E0PVC4"/>